<dbReference type="InterPro" id="IPR010179">
    <property type="entry name" value="CRISPR-assoc_prot_Cse3"/>
</dbReference>
<gene>
    <name evidence="1" type="primary">cas6e</name>
    <name evidence="1" type="ORF">F8S09_07595</name>
</gene>
<dbReference type="Gene3D" id="3.30.70.1210">
    <property type="entry name" value="Crispr-associated protein, domain 2"/>
    <property type="match status" value="1"/>
</dbReference>
<dbReference type="Pfam" id="PF08798">
    <property type="entry name" value="CRISPR_assoc"/>
    <property type="match status" value="1"/>
</dbReference>
<dbReference type="RefSeq" id="WP_152870731.1">
    <property type="nucleotide sequence ID" value="NZ_WBSL01000002.1"/>
</dbReference>
<keyword evidence="2" id="KW-1185">Reference proteome</keyword>
<accession>A0A7X1NW34</accession>
<proteinExistence type="predicted"/>
<evidence type="ECO:0000313" key="2">
    <source>
        <dbReference type="Proteomes" id="UP000484842"/>
    </source>
</evidence>
<dbReference type="SMART" id="SM01101">
    <property type="entry name" value="CRISPR_assoc"/>
    <property type="match status" value="1"/>
</dbReference>
<dbReference type="CDD" id="cd09727">
    <property type="entry name" value="Cas6_I-E"/>
    <property type="match status" value="1"/>
</dbReference>
<reference evidence="1 2" key="1">
    <citation type="submission" date="2019-10" db="EMBL/GenBank/DDBJ databases">
        <title>Deinococcus sp. isolated from soil.</title>
        <authorList>
            <person name="Li Y."/>
            <person name="Wang J."/>
        </authorList>
    </citation>
    <scope>NUCLEOTIDE SEQUENCE [LARGE SCALE GENOMIC DNA]</scope>
    <source>
        <strain evidence="1 2">SDU3-2</strain>
    </source>
</reference>
<dbReference type="EMBL" id="WBSL01000002">
    <property type="protein sequence ID" value="MPY66559.1"/>
    <property type="molecule type" value="Genomic_DNA"/>
</dbReference>
<organism evidence="1 2">
    <name type="scientific">Deinococcus terrestris</name>
    <dbReference type="NCBI Taxonomy" id="2651870"/>
    <lineage>
        <taxon>Bacteria</taxon>
        <taxon>Thermotogati</taxon>
        <taxon>Deinococcota</taxon>
        <taxon>Deinococci</taxon>
        <taxon>Deinococcales</taxon>
        <taxon>Deinococcaceae</taxon>
        <taxon>Deinococcus</taxon>
    </lineage>
</organism>
<protein>
    <submittedName>
        <fullName evidence="1">Type I-E CRISPR-associated protein Cas6/Cse3/CasE</fullName>
    </submittedName>
</protein>
<dbReference type="Proteomes" id="UP000484842">
    <property type="component" value="Unassembled WGS sequence"/>
</dbReference>
<dbReference type="SUPFAM" id="SSF117987">
    <property type="entry name" value="CRISPR-associated protein"/>
    <property type="match status" value="2"/>
</dbReference>
<dbReference type="NCBIfam" id="TIGR01907">
    <property type="entry name" value="casE_Cse3"/>
    <property type="match status" value="1"/>
</dbReference>
<dbReference type="Gene3D" id="3.30.70.1200">
    <property type="entry name" value="Crispr-associated protein, domain 1"/>
    <property type="match status" value="1"/>
</dbReference>
<evidence type="ECO:0000313" key="1">
    <source>
        <dbReference type="EMBL" id="MPY66559.1"/>
    </source>
</evidence>
<name>A0A7X1NW34_9DEIO</name>
<sequence>MTPLHLSRLIFDDRDPRTARDLASPYALHQTLRWAFPGAGVEGAPLPDGERLLWRQEDRTTLLVQSLTPPDWEALNARHPGSLRGWEVKAVDLTRALTPGRALRFRLRANVTVRKLDERGRSRRHALRGSREQLEWLERQGEQHGFDLLAADIAHSGTVRTRKGTQTLTLHTVTFEGRLGVTDPASLLDAVRGGLGHAKALGCGLLSLGPG</sequence>
<comment type="caution">
    <text evidence="1">The sequence shown here is derived from an EMBL/GenBank/DDBJ whole genome shotgun (WGS) entry which is preliminary data.</text>
</comment>
<dbReference type="AlphaFoldDB" id="A0A7X1NW34"/>